<evidence type="ECO:0000259" key="5">
    <source>
        <dbReference type="PROSITE" id="PS50212"/>
    </source>
</evidence>
<feature type="compositionally biased region" description="Basic and acidic residues" evidence="3">
    <location>
        <begin position="57"/>
        <end position="73"/>
    </location>
</feature>
<dbReference type="GeneID" id="108741551"/>
<dbReference type="GO" id="GO:0007265">
    <property type="term" value="P:Ras protein signal transduction"/>
    <property type="evidence" value="ECO:0007669"/>
    <property type="project" value="TreeGrafter"/>
</dbReference>
<dbReference type="PANTHER" id="PTHR23113:SF356">
    <property type="entry name" value="FI05912P-RELATED"/>
    <property type="match status" value="1"/>
</dbReference>
<feature type="domain" description="N-terminal Ras-GEF" evidence="5">
    <location>
        <begin position="487"/>
        <end position="620"/>
    </location>
</feature>
<dbReference type="GO" id="GO:0005085">
    <property type="term" value="F:guanyl-nucleotide exchange factor activity"/>
    <property type="evidence" value="ECO:0007669"/>
    <property type="project" value="UniProtKB-KW"/>
</dbReference>
<evidence type="ECO:0000256" key="2">
    <source>
        <dbReference type="PROSITE-ProRule" id="PRU00168"/>
    </source>
</evidence>
<accession>A0A1W4X711</accession>
<proteinExistence type="predicted"/>
<dbReference type="CDD" id="cd06224">
    <property type="entry name" value="REM"/>
    <property type="match status" value="1"/>
</dbReference>
<dbReference type="GO" id="GO:0005886">
    <property type="term" value="C:plasma membrane"/>
    <property type="evidence" value="ECO:0007669"/>
    <property type="project" value="TreeGrafter"/>
</dbReference>
<dbReference type="InterPro" id="IPR036964">
    <property type="entry name" value="RASGEF_cat_dom_sf"/>
</dbReference>
<feature type="compositionally biased region" description="Basic and acidic residues" evidence="3">
    <location>
        <begin position="1"/>
        <end position="12"/>
    </location>
</feature>
<keyword evidence="1 2" id="KW-0344">Guanine-nucleotide releasing factor</keyword>
<protein>
    <submittedName>
        <fullName evidence="7">Ras-GEF domain-containing family member 1B-A isoform X1</fullName>
    </submittedName>
</protein>
<evidence type="ECO:0000313" key="6">
    <source>
        <dbReference type="Proteomes" id="UP000192223"/>
    </source>
</evidence>
<evidence type="ECO:0000256" key="3">
    <source>
        <dbReference type="SAM" id="MobiDB-lite"/>
    </source>
</evidence>
<evidence type="ECO:0000313" key="7">
    <source>
        <dbReference type="RefSeq" id="XP_018331886.1"/>
    </source>
</evidence>
<evidence type="ECO:0000256" key="1">
    <source>
        <dbReference type="ARBA" id="ARBA00022658"/>
    </source>
</evidence>
<dbReference type="SUPFAM" id="SSF48366">
    <property type="entry name" value="Ras GEF"/>
    <property type="match status" value="1"/>
</dbReference>
<organism evidence="6 7">
    <name type="scientific">Agrilus planipennis</name>
    <name type="common">Emerald ash borer</name>
    <name type="synonym">Agrilus marcopoli</name>
    <dbReference type="NCBI Taxonomy" id="224129"/>
    <lineage>
        <taxon>Eukaryota</taxon>
        <taxon>Metazoa</taxon>
        <taxon>Ecdysozoa</taxon>
        <taxon>Arthropoda</taxon>
        <taxon>Hexapoda</taxon>
        <taxon>Insecta</taxon>
        <taxon>Pterygota</taxon>
        <taxon>Neoptera</taxon>
        <taxon>Endopterygota</taxon>
        <taxon>Coleoptera</taxon>
        <taxon>Polyphaga</taxon>
        <taxon>Elateriformia</taxon>
        <taxon>Buprestoidea</taxon>
        <taxon>Buprestidae</taxon>
        <taxon>Agrilinae</taxon>
        <taxon>Agrilus</taxon>
    </lineage>
</organism>
<dbReference type="InParanoid" id="A0A1W4X711"/>
<dbReference type="Proteomes" id="UP000192223">
    <property type="component" value="Unplaced"/>
</dbReference>
<feature type="domain" description="Ras-GEF" evidence="4">
    <location>
        <begin position="648"/>
        <end position="895"/>
    </location>
</feature>
<dbReference type="STRING" id="224129.A0A1W4X711"/>
<name>A0A1W4X711_AGRPL</name>
<gene>
    <name evidence="7" type="primary">LOC108741551</name>
</gene>
<dbReference type="InterPro" id="IPR023578">
    <property type="entry name" value="Ras_GEF_dom_sf"/>
</dbReference>
<feature type="region of interest" description="Disordered" evidence="3">
    <location>
        <begin position="50"/>
        <end position="103"/>
    </location>
</feature>
<reference evidence="7" key="1">
    <citation type="submission" date="2025-08" db="UniProtKB">
        <authorList>
            <consortium name="RefSeq"/>
        </authorList>
    </citation>
    <scope>IDENTIFICATION</scope>
    <source>
        <tissue evidence="7">Entire body</tissue>
    </source>
</reference>
<dbReference type="KEGG" id="apln:108741551"/>
<dbReference type="PROSITE" id="PS50212">
    <property type="entry name" value="RASGEF_NTER"/>
    <property type="match status" value="1"/>
</dbReference>
<dbReference type="Gene3D" id="1.10.840.10">
    <property type="entry name" value="Ras guanine-nucleotide exchange factors catalytic domain"/>
    <property type="match status" value="1"/>
</dbReference>
<dbReference type="PROSITE" id="PS50009">
    <property type="entry name" value="RASGEF_CAT"/>
    <property type="match status" value="1"/>
</dbReference>
<dbReference type="CDD" id="cd00155">
    <property type="entry name" value="RasGEF"/>
    <property type="match status" value="1"/>
</dbReference>
<dbReference type="RefSeq" id="XP_018331886.1">
    <property type="nucleotide sequence ID" value="XM_018476384.1"/>
</dbReference>
<keyword evidence="6" id="KW-1185">Reference proteome</keyword>
<feature type="compositionally biased region" description="Polar residues" evidence="3">
    <location>
        <begin position="88"/>
        <end position="103"/>
    </location>
</feature>
<dbReference type="PANTHER" id="PTHR23113">
    <property type="entry name" value="GUANINE NUCLEOTIDE EXCHANGE FACTOR"/>
    <property type="match status" value="1"/>
</dbReference>
<dbReference type="InterPro" id="IPR000651">
    <property type="entry name" value="Ras-like_Gua-exchang_fac_N"/>
</dbReference>
<dbReference type="InterPro" id="IPR008937">
    <property type="entry name" value="Ras-like_GEF"/>
</dbReference>
<dbReference type="PROSITE" id="PS00720">
    <property type="entry name" value="RASGEF"/>
    <property type="match status" value="1"/>
</dbReference>
<dbReference type="SMART" id="SM00229">
    <property type="entry name" value="RasGEFN"/>
    <property type="match status" value="1"/>
</dbReference>
<feature type="region of interest" description="Disordered" evidence="3">
    <location>
        <begin position="409"/>
        <end position="436"/>
    </location>
</feature>
<dbReference type="Gene3D" id="1.20.870.10">
    <property type="entry name" value="Son of sevenless (SoS) protein Chain: S domain 1"/>
    <property type="match status" value="1"/>
</dbReference>
<dbReference type="InterPro" id="IPR019804">
    <property type="entry name" value="Ras_G-nucl-exch_fac_CS"/>
</dbReference>
<evidence type="ECO:0000259" key="4">
    <source>
        <dbReference type="PROSITE" id="PS50009"/>
    </source>
</evidence>
<dbReference type="OrthoDB" id="20825at2759"/>
<dbReference type="InterPro" id="IPR001895">
    <property type="entry name" value="RASGEF_cat_dom"/>
</dbReference>
<dbReference type="AlphaFoldDB" id="A0A1W4X711"/>
<feature type="region of interest" description="Disordered" evidence="3">
    <location>
        <begin position="1"/>
        <end position="26"/>
    </location>
</feature>
<dbReference type="SMART" id="SM00147">
    <property type="entry name" value="RasGEF"/>
    <property type="match status" value="1"/>
</dbReference>
<sequence>MQDHHKRPENEGLKVSNAKPTIASKPKYIPPVNIAFQKFGQQQQSLQKTTYKSVSHYQDDSHNERKTLKDEFSGTRPLAFHKDPPPSTQQSDEQRAFQQQTSSSHQSVIEHCSTCNYSKCQHFQTTKTNNSYKHYDERNDQFSSSKESSSSPSTVCCSILSNVSNDCCGITGIKENKTCKSVVKVESIDSNSSDSGGFNEFLQREALLKLKHDQQQKTQLGKRIPSQPDCTIKNNNEFNQFKQFGHQRKFSQPEYPLKELKKPGPVPTAQALEQFLLKPEQRHCLSKKSDEDISKSNSARSSSIYFEKNEDVGQISSQIKRTVGQKLYKQSRYEQSTKKLEELLLQRLEKEEMVAKSQNCMTTGYIAEDIDEKMMVQKQIHQKLQADLQRTVKQIQEIKSIELRLPQNKKWSEGDKSQHPAGLNQKPKHSLHGPAVPDFVPKDFSKRRSLPQTHPTGKIYSKSFKGGGSSDLACDSNLQNDNALVYRDGNLLSGSLEALIQHMVPTDVYYPDRAYLFAFLLSSRLFIKPFDLLTKVKNMYEAQQNLNSAINTKDIQPGHLKFVEHLVQLLIEWTETFPYDFREEKVMQLLRLITQQCIIAKPSLHSHVSSLLHNLLQRLTALEKFEKSLEEKSGSADDNIDILELCPKPEILAQQLTHVELERLSFIGPEEFVQAFAKENLHIESSLINDTKKTHNLEQYIQWFNRLSYFVATQVLKHVKKKQRVRVIEYWIETGRECFNIGNFNSLMAIIAGLNMSPVARLKKTWHKIQSGKFTILEHQMDPSSNFSSYRSTLKAAMWRSAGATDQRQRIVIPFFSLLVKDLYFLNQGCSNRLPNGHVNFEKFWQLAKQVTEFMAWKQVDCPFEKDPRIIAVLQHAPVLNENALSLASFDCENPDNIQEKEMCKHLKCEGSST</sequence>
<dbReference type="Pfam" id="PF00617">
    <property type="entry name" value="RasGEF"/>
    <property type="match status" value="1"/>
</dbReference>
<dbReference type="Pfam" id="PF00618">
    <property type="entry name" value="RasGEF_N"/>
    <property type="match status" value="1"/>
</dbReference>